<protein>
    <submittedName>
        <fullName evidence="2">Uncharacterized protein</fullName>
    </submittedName>
</protein>
<comment type="caution">
    <text evidence="2">The sequence shown here is derived from an EMBL/GenBank/DDBJ whole genome shotgun (WGS) entry which is preliminary data.</text>
</comment>
<feature type="compositionally biased region" description="Basic and acidic residues" evidence="1">
    <location>
        <begin position="24"/>
        <end position="33"/>
    </location>
</feature>
<feature type="region of interest" description="Disordered" evidence="1">
    <location>
        <begin position="1"/>
        <end position="33"/>
    </location>
</feature>
<proteinExistence type="predicted"/>
<gene>
    <name evidence="2" type="ORF">H4W81_001789</name>
</gene>
<evidence type="ECO:0000256" key="1">
    <source>
        <dbReference type="SAM" id="MobiDB-lite"/>
    </source>
</evidence>
<accession>A0ABR9KAH2</accession>
<organism evidence="2 3">
    <name type="scientific">Nonomuraea africana</name>
    <dbReference type="NCBI Taxonomy" id="46171"/>
    <lineage>
        <taxon>Bacteria</taxon>
        <taxon>Bacillati</taxon>
        <taxon>Actinomycetota</taxon>
        <taxon>Actinomycetes</taxon>
        <taxon>Streptosporangiales</taxon>
        <taxon>Streptosporangiaceae</taxon>
        <taxon>Nonomuraea</taxon>
    </lineage>
</organism>
<reference evidence="2 3" key="1">
    <citation type="submission" date="2020-10" db="EMBL/GenBank/DDBJ databases">
        <title>Sequencing the genomes of 1000 actinobacteria strains.</title>
        <authorList>
            <person name="Klenk H.-P."/>
        </authorList>
    </citation>
    <scope>NUCLEOTIDE SEQUENCE [LARGE SCALE GENOMIC DNA]</scope>
    <source>
        <strain evidence="2 3">DSM 43748</strain>
    </source>
</reference>
<feature type="compositionally biased region" description="Polar residues" evidence="1">
    <location>
        <begin position="8"/>
        <end position="23"/>
    </location>
</feature>
<evidence type="ECO:0000313" key="2">
    <source>
        <dbReference type="EMBL" id="MBE1559010.1"/>
    </source>
</evidence>
<keyword evidence="3" id="KW-1185">Reference proteome</keyword>
<evidence type="ECO:0000313" key="3">
    <source>
        <dbReference type="Proteomes" id="UP000661607"/>
    </source>
</evidence>
<dbReference type="EMBL" id="JADBEF010000001">
    <property type="protein sequence ID" value="MBE1559010.1"/>
    <property type="molecule type" value="Genomic_DNA"/>
</dbReference>
<name>A0ABR9KAH2_9ACTN</name>
<sequence length="33" mass="3531">MDAITRTEAGSSPRSRALRTSASAKHDAMDPSR</sequence>
<dbReference type="Proteomes" id="UP000661607">
    <property type="component" value="Unassembled WGS sequence"/>
</dbReference>